<feature type="domain" description="RNase H type-1" evidence="1">
    <location>
        <begin position="380"/>
        <end position="527"/>
    </location>
</feature>
<evidence type="ECO:0000313" key="2">
    <source>
        <dbReference type="EMBL" id="TRZ08481.1"/>
    </source>
</evidence>
<evidence type="ECO:0000259" key="1">
    <source>
        <dbReference type="PROSITE" id="PS50879"/>
    </source>
</evidence>
<reference evidence="2" key="1">
    <citation type="submission" date="2019-04" db="EMBL/GenBank/DDBJ databases">
        <title>Genome assembly of Zosterops borbonicus 15179.</title>
        <authorList>
            <person name="Leroy T."/>
            <person name="Anselmetti Y."/>
            <person name="Tilak M.-K."/>
            <person name="Nabholz B."/>
        </authorList>
    </citation>
    <scope>NUCLEOTIDE SEQUENCE</scope>
    <source>
        <strain evidence="2">HGM_15179</strain>
        <tissue evidence="2">Muscle</tissue>
    </source>
</reference>
<comment type="caution">
    <text evidence="2">The sequence shown here is derived from an EMBL/GenBank/DDBJ whole genome shotgun (WGS) entry which is preliminary data.</text>
</comment>
<dbReference type="InterPro" id="IPR012337">
    <property type="entry name" value="RNaseH-like_sf"/>
</dbReference>
<dbReference type="SUPFAM" id="SSF53098">
    <property type="entry name" value="Ribonuclease H-like"/>
    <property type="match status" value="1"/>
</dbReference>
<dbReference type="PANTHER" id="PTHR33064">
    <property type="entry name" value="POL PROTEIN"/>
    <property type="match status" value="1"/>
</dbReference>
<dbReference type="Gene3D" id="3.30.420.10">
    <property type="entry name" value="Ribonuclease H-like superfamily/Ribonuclease H"/>
    <property type="match status" value="1"/>
</dbReference>
<dbReference type="GO" id="GO:0004523">
    <property type="term" value="F:RNA-DNA hybrid ribonuclease activity"/>
    <property type="evidence" value="ECO:0007669"/>
    <property type="project" value="InterPro"/>
</dbReference>
<dbReference type="AlphaFoldDB" id="A0A8K1FYT9"/>
<proteinExistence type="predicted"/>
<gene>
    <name evidence="2" type="ORF">HGM15179_018629</name>
</gene>
<name>A0A8K1FYT9_9PASS</name>
<dbReference type="EMBL" id="SWJQ01001342">
    <property type="protein sequence ID" value="TRZ08481.1"/>
    <property type="molecule type" value="Genomic_DNA"/>
</dbReference>
<sequence>MGVERSPLKRLPPGCTKSKETMLVIGTKGKPFKMPVIKDVEIDSENKICLGDMLLVEKADYNLLGKDLIVALGINLIVKESQLVVSLYKLTTEDEGKIDSKMWYAPGEAGRLEIEPIHIEVERPEEPIRIKHYPISMEGRRGLKPVIDDLVKGGTLEPCMSRHNTPILVVRKTDGSYRQWIEEYSEKVKFLYEKLTTDRLKWTEQDEDGFKELKATLIAAPVLSLPDVKRQFQLFVDVSNHTAHGVLTQDWAGARKPVGYVSKLLDPVSRGWPTCLQDVAVALLVEETKKITFGAPLVVYTPYNVRGILQQKADNWLTDARLLKYEAILIHSQELELRTTSAQNPAQFLFGEALEGITDNCAEVVELQTKIRPDLEEEELEERDKWFVDGSAKVVEGKRKSKYAIVDGKTGEVVESGPLSASWSAQACELYTVLRVLKRLKGKKRTIFIDSKYAFAVVHTFGKIWEDRDLVSTCGRGLVHGEIIKQILEAIREPEAISIVHVRGDTFYLKGHQTIGRCSRNSVEISYCVAPPELGTGGENESDFEVTAVKIDVGDQNVLGEMPPLSTPEYKNYASL</sequence>
<dbReference type="GO" id="GO:0006259">
    <property type="term" value="P:DNA metabolic process"/>
    <property type="evidence" value="ECO:0007669"/>
    <property type="project" value="UniProtKB-ARBA"/>
</dbReference>
<dbReference type="OrthoDB" id="9950135at2759"/>
<dbReference type="InterPro" id="IPR051320">
    <property type="entry name" value="Viral_Replic_Matur_Polypro"/>
</dbReference>
<dbReference type="PANTHER" id="PTHR33064:SF37">
    <property type="entry name" value="RIBONUCLEASE H"/>
    <property type="match status" value="1"/>
</dbReference>
<dbReference type="Pfam" id="PF00075">
    <property type="entry name" value="RNase_H"/>
    <property type="match status" value="1"/>
</dbReference>
<dbReference type="InterPro" id="IPR036397">
    <property type="entry name" value="RNaseH_sf"/>
</dbReference>
<dbReference type="Proteomes" id="UP000796761">
    <property type="component" value="Unassembled WGS sequence"/>
</dbReference>
<dbReference type="InterPro" id="IPR021109">
    <property type="entry name" value="Peptidase_aspartic_dom_sf"/>
</dbReference>
<dbReference type="GO" id="GO:0003676">
    <property type="term" value="F:nucleic acid binding"/>
    <property type="evidence" value="ECO:0007669"/>
    <property type="project" value="InterPro"/>
</dbReference>
<keyword evidence="3" id="KW-1185">Reference proteome</keyword>
<dbReference type="PROSITE" id="PS50879">
    <property type="entry name" value="RNASE_H_1"/>
    <property type="match status" value="1"/>
</dbReference>
<dbReference type="Gene3D" id="2.40.70.10">
    <property type="entry name" value="Acid Proteases"/>
    <property type="match status" value="1"/>
</dbReference>
<dbReference type="InterPro" id="IPR041577">
    <property type="entry name" value="RT_RNaseH_2"/>
</dbReference>
<accession>A0A8K1FYT9</accession>
<evidence type="ECO:0000313" key="3">
    <source>
        <dbReference type="Proteomes" id="UP000796761"/>
    </source>
</evidence>
<dbReference type="Gene3D" id="3.10.20.370">
    <property type="match status" value="1"/>
</dbReference>
<dbReference type="InterPro" id="IPR043502">
    <property type="entry name" value="DNA/RNA_pol_sf"/>
</dbReference>
<organism evidence="2 3">
    <name type="scientific">Zosterops borbonicus</name>
    <dbReference type="NCBI Taxonomy" id="364589"/>
    <lineage>
        <taxon>Eukaryota</taxon>
        <taxon>Metazoa</taxon>
        <taxon>Chordata</taxon>
        <taxon>Craniata</taxon>
        <taxon>Vertebrata</taxon>
        <taxon>Euteleostomi</taxon>
        <taxon>Archelosauria</taxon>
        <taxon>Archosauria</taxon>
        <taxon>Dinosauria</taxon>
        <taxon>Saurischia</taxon>
        <taxon>Theropoda</taxon>
        <taxon>Coelurosauria</taxon>
        <taxon>Aves</taxon>
        <taxon>Neognathae</taxon>
        <taxon>Neoaves</taxon>
        <taxon>Telluraves</taxon>
        <taxon>Australaves</taxon>
        <taxon>Passeriformes</taxon>
        <taxon>Sylvioidea</taxon>
        <taxon>Zosteropidae</taxon>
        <taxon>Zosterops</taxon>
    </lineage>
</organism>
<dbReference type="SUPFAM" id="SSF56672">
    <property type="entry name" value="DNA/RNA polymerases"/>
    <property type="match status" value="1"/>
</dbReference>
<dbReference type="Gene3D" id="3.10.10.10">
    <property type="entry name" value="HIV Type 1 Reverse Transcriptase, subunit A, domain 1"/>
    <property type="match status" value="1"/>
</dbReference>
<dbReference type="Pfam" id="PF17919">
    <property type="entry name" value="RT_RNaseH_2"/>
    <property type="match status" value="1"/>
</dbReference>
<dbReference type="InterPro" id="IPR002156">
    <property type="entry name" value="RNaseH_domain"/>
</dbReference>
<protein>
    <recommendedName>
        <fullName evidence="1">RNase H type-1 domain-containing protein</fullName>
    </recommendedName>
</protein>